<gene>
    <name evidence="1" type="primary">SVP26_1</name>
    <name evidence="1" type="ORF">DSO57_1030224</name>
</gene>
<evidence type="ECO:0000313" key="2">
    <source>
        <dbReference type="Proteomes" id="UP001165960"/>
    </source>
</evidence>
<evidence type="ECO:0000313" key="1">
    <source>
        <dbReference type="EMBL" id="KAJ9068297.1"/>
    </source>
</evidence>
<dbReference type="EMBL" id="QTSX02003756">
    <property type="protein sequence ID" value="KAJ9068297.1"/>
    <property type="molecule type" value="Genomic_DNA"/>
</dbReference>
<name>A0ACC2T1X3_9FUNG</name>
<reference evidence="1" key="1">
    <citation type="submission" date="2022-04" db="EMBL/GenBank/DDBJ databases">
        <title>Genome of the entomopathogenic fungus Entomophthora muscae.</title>
        <authorList>
            <person name="Elya C."/>
            <person name="Lovett B.R."/>
            <person name="Lee E."/>
            <person name="Macias A.M."/>
            <person name="Hajek A.E."/>
            <person name="De Bivort B.L."/>
            <person name="Kasson M.T."/>
            <person name="De Fine Licht H.H."/>
            <person name="Stajich J.E."/>
        </authorList>
    </citation>
    <scope>NUCLEOTIDE SEQUENCE</scope>
    <source>
        <strain evidence="1">Berkeley</strain>
    </source>
</reference>
<accession>A0ACC2T1X3</accession>
<sequence>MLHVITAIGIVASLFVSGFCFICGVIRTSDLIEEYPKRSKLFIKYAGATTIAIHILLWWFDSLPALPNLIGIFSQAIFACNLKTYPITEVISITFIATIISSLINHFTWLFFFLEYNNTHTKLTAVEITMFFMVIVWLVPFSYLLALTESHGLPLHDESGKAIRPNILKGFFLKVGDSLQSKKARNE</sequence>
<organism evidence="1 2">
    <name type="scientific">Entomophthora muscae</name>
    <dbReference type="NCBI Taxonomy" id="34485"/>
    <lineage>
        <taxon>Eukaryota</taxon>
        <taxon>Fungi</taxon>
        <taxon>Fungi incertae sedis</taxon>
        <taxon>Zoopagomycota</taxon>
        <taxon>Entomophthoromycotina</taxon>
        <taxon>Entomophthoromycetes</taxon>
        <taxon>Entomophthorales</taxon>
        <taxon>Entomophthoraceae</taxon>
        <taxon>Entomophthora</taxon>
    </lineage>
</organism>
<proteinExistence type="predicted"/>
<keyword evidence="2" id="KW-1185">Reference proteome</keyword>
<dbReference type="Proteomes" id="UP001165960">
    <property type="component" value="Unassembled WGS sequence"/>
</dbReference>
<comment type="caution">
    <text evidence="1">The sequence shown here is derived from an EMBL/GenBank/DDBJ whole genome shotgun (WGS) entry which is preliminary data.</text>
</comment>
<protein>
    <submittedName>
        <fullName evidence="1">Erv26 super protein</fullName>
    </submittedName>
</protein>